<dbReference type="AlphaFoldDB" id="A0A1N7J3B8"/>
<dbReference type="GO" id="GO:0031402">
    <property type="term" value="F:sodium ion binding"/>
    <property type="evidence" value="ECO:0007669"/>
    <property type="project" value="UniProtKB-UniRule"/>
</dbReference>
<evidence type="ECO:0000256" key="5">
    <source>
        <dbReference type="ARBA" id="ARBA00022692"/>
    </source>
</evidence>
<name>A0A1N7J3B8_9GAMM</name>
<evidence type="ECO:0000256" key="16">
    <source>
        <dbReference type="RuleBase" id="RU366012"/>
    </source>
</evidence>
<dbReference type="PROSITE" id="PS00457">
    <property type="entry name" value="NA_SOLUT_SYMP_2"/>
    <property type="match status" value="1"/>
</dbReference>
<comment type="function">
    <text evidence="16">Catalyzes the sodium-dependent uptake of extracellular L-proline.</text>
</comment>
<evidence type="ECO:0000256" key="14">
    <source>
        <dbReference type="ARBA" id="ARBA00082709"/>
    </source>
</evidence>
<keyword evidence="18" id="KW-1185">Reference proteome</keyword>
<comment type="similarity">
    <text evidence="2 15">Belongs to the sodium:solute symporter (SSF) (TC 2.A.21) family.</text>
</comment>
<evidence type="ECO:0000256" key="7">
    <source>
        <dbReference type="ARBA" id="ARBA00022989"/>
    </source>
</evidence>
<feature type="transmembrane region" description="Helical" evidence="16">
    <location>
        <begin position="6"/>
        <end position="27"/>
    </location>
</feature>
<evidence type="ECO:0000256" key="12">
    <source>
        <dbReference type="ARBA" id="ARBA00033708"/>
    </source>
</evidence>
<dbReference type="GO" id="GO:0005298">
    <property type="term" value="F:proline:sodium symporter activity"/>
    <property type="evidence" value="ECO:0007669"/>
    <property type="project" value="UniProtKB-UniRule"/>
</dbReference>
<comment type="subcellular location">
    <subcellularLocation>
        <location evidence="16">Cell inner membrane</location>
        <topology evidence="16">Multi-pass membrane protein</topology>
    </subcellularLocation>
    <subcellularLocation>
        <location evidence="1">Cell membrane</location>
        <topology evidence="1">Multi-pass membrane protein</topology>
    </subcellularLocation>
</comment>
<dbReference type="EMBL" id="FTOE01000001">
    <property type="protein sequence ID" value="SIS43804.1"/>
    <property type="molecule type" value="Genomic_DNA"/>
</dbReference>
<evidence type="ECO:0000256" key="2">
    <source>
        <dbReference type="ARBA" id="ARBA00006434"/>
    </source>
</evidence>
<keyword evidence="9 16" id="KW-0406">Ion transport</keyword>
<protein>
    <recommendedName>
        <fullName evidence="13 16">Sodium/proline symporter</fullName>
    </recommendedName>
    <alternativeName>
        <fullName evidence="14 16">Proline permease</fullName>
    </alternativeName>
</protein>
<dbReference type="Proteomes" id="UP000185999">
    <property type="component" value="Unassembled WGS sequence"/>
</dbReference>
<accession>A0A1N7J3B8</accession>
<evidence type="ECO:0000256" key="15">
    <source>
        <dbReference type="RuleBase" id="RU362091"/>
    </source>
</evidence>
<feature type="transmembrane region" description="Helical" evidence="16">
    <location>
        <begin position="462"/>
        <end position="482"/>
    </location>
</feature>
<comment type="catalytic activity">
    <reaction evidence="12">
        <text>L-proline(in) + Na(+)(in) = L-proline(out) + Na(+)(out)</text>
        <dbReference type="Rhea" id="RHEA:28967"/>
        <dbReference type="ChEBI" id="CHEBI:29101"/>
        <dbReference type="ChEBI" id="CHEBI:60039"/>
    </reaction>
</comment>
<keyword evidence="4" id="KW-1003">Cell membrane</keyword>
<dbReference type="InterPro" id="IPR001734">
    <property type="entry name" value="Na/solute_symporter"/>
</dbReference>
<feature type="transmembrane region" description="Helical" evidence="16">
    <location>
        <begin position="374"/>
        <end position="394"/>
    </location>
</feature>
<evidence type="ECO:0000256" key="4">
    <source>
        <dbReference type="ARBA" id="ARBA00022475"/>
    </source>
</evidence>
<dbReference type="OrthoDB" id="9789704at2"/>
<evidence type="ECO:0000313" key="18">
    <source>
        <dbReference type="Proteomes" id="UP000185999"/>
    </source>
</evidence>
<feature type="transmembrane region" description="Helical" evidence="16">
    <location>
        <begin position="278"/>
        <end position="301"/>
    </location>
</feature>
<dbReference type="GO" id="GO:0015824">
    <property type="term" value="P:proline transport"/>
    <property type="evidence" value="ECO:0007669"/>
    <property type="project" value="UniProtKB-UniRule"/>
</dbReference>
<dbReference type="FunFam" id="1.20.1730.10:FF:000002">
    <property type="entry name" value="Sodium/proline symporter"/>
    <property type="match status" value="1"/>
</dbReference>
<dbReference type="InterPro" id="IPR038377">
    <property type="entry name" value="Na/Glc_symporter_sf"/>
</dbReference>
<dbReference type="PANTHER" id="PTHR48086">
    <property type="entry name" value="SODIUM/PROLINE SYMPORTER-RELATED"/>
    <property type="match status" value="1"/>
</dbReference>
<keyword evidence="5 16" id="KW-0812">Transmembrane</keyword>
<gene>
    <name evidence="17" type="ORF">SAMN05421760_101543</name>
</gene>
<dbReference type="PANTHER" id="PTHR48086:SF3">
    <property type="entry name" value="SODIUM_PROLINE SYMPORTER"/>
    <property type="match status" value="1"/>
</dbReference>
<reference evidence="18" key="1">
    <citation type="submission" date="2017-01" db="EMBL/GenBank/DDBJ databases">
        <authorList>
            <person name="Varghese N."/>
            <person name="Submissions S."/>
        </authorList>
    </citation>
    <scope>NUCLEOTIDE SEQUENCE [LARGE SCALE GENOMIC DNA]</scope>
    <source>
        <strain evidence="18">DSM 22306</strain>
    </source>
</reference>
<evidence type="ECO:0000256" key="8">
    <source>
        <dbReference type="ARBA" id="ARBA00023053"/>
    </source>
</evidence>
<keyword evidence="8 16" id="KW-0915">Sodium</keyword>
<keyword evidence="10 16" id="KW-0472">Membrane</keyword>
<proteinExistence type="inferred from homology"/>
<evidence type="ECO:0000256" key="3">
    <source>
        <dbReference type="ARBA" id="ARBA00022448"/>
    </source>
</evidence>
<dbReference type="CDD" id="cd11475">
    <property type="entry name" value="SLC5sbd_PutP"/>
    <property type="match status" value="1"/>
</dbReference>
<dbReference type="InterPro" id="IPR050277">
    <property type="entry name" value="Sodium:Solute_Symporter"/>
</dbReference>
<keyword evidence="16" id="KW-0029">Amino-acid transport</keyword>
<feature type="transmembrane region" description="Helical" evidence="16">
    <location>
        <begin position="432"/>
        <end position="450"/>
    </location>
</feature>
<keyword evidence="6 16" id="KW-0769">Symport</keyword>
<feature type="transmembrane region" description="Helical" evidence="16">
    <location>
        <begin position="76"/>
        <end position="94"/>
    </location>
</feature>
<keyword evidence="7 16" id="KW-1133">Transmembrane helix</keyword>
<keyword evidence="3 16" id="KW-0813">Transport</keyword>
<feature type="transmembrane region" description="Helical" evidence="16">
    <location>
        <begin position="124"/>
        <end position="141"/>
    </location>
</feature>
<dbReference type="Pfam" id="PF00474">
    <property type="entry name" value="SSF"/>
    <property type="match status" value="1"/>
</dbReference>
<feature type="transmembrane region" description="Helical" evidence="16">
    <location>
        <begin position="406"/>
        <end position="425"/>
    </location>
</feature>
<dbReference type="InterPro" id="IPR018212">
    <property type="entry name" value="Na/solute_symporter_CS"/>
</dbReference>
<dbReference type="GO" id="GO:0005886">
    <property type="term" value="C:plasma membrane"/>
    <property type="evidence" value="ECO:0007669"/>
    <property type="project" value="UniProtKB-SubCell"/>
</dbReference>
<evidence type="ECO:0000256" key="1">
    <source>
        <dbReference type="ARBA" id="ARBA00004651"/>
    </source>
</evidence>
<dbReference type="InterPro" id="IPR011851">
    <property type="entry name" value="Na/Pro_symporter"/>
</dbReference>
<dbReference type="GO" id="GO:0015193">
    <property type="term" value="F:L-proline transmembrane transporter activity"/>
    <property type="evidence" value="ECO:0007669"/>
    <property type="project" value="TreeGrafter"/>
</dbReference>
<keyword evidence="11 16" id="KW-0739">Sodium transport</keyword>
<evidence type="ECO:0000256" key="6">
    <source>
        <dbReference type="ARBA" id="ARBA00022847"/>
    </source>
</evidence>
<evidence type="ECO:0000256" key="9">
    <source>
        <dbReference type="ARBA" id="ARBA00023065"/>
    </source>
</evidence>
<feature type="transmembrane region" description="Helical" evidence="16">
    <location>
        <begin position="161"/>
        <end position="182"/>
    </location>
</feature>
<evidence type="ECO:0000256" key="10">
    <source>
        <dbReference type="ARBA" id="ARBA00023136"/>
    </source>
</evidence>
<feature type="transmembrane region" description="Helical" evidence="16">
    <location>
        <begin position="239"/>
        <end position="257"/>
    </location>
</feature>
<evidence type="ECO:0000256" key="13">
    <source>
        <dbReference type="ARBA" id="ARBA00067214"/>
    </source>
</evidence>
<keyword evidence="16" id="KW-0997">Cell inner membrane</keyword>
<dbReference type="RefSeq" id="WP_054342723.1">
    <property type="nucleotide sequence ID" value="NZ_FTOE01000001.1"/>
</dbReference>
<dbReference type="Gene3D" id="1.20.1730.10">
    <property type="entry name" value="Sodium/glucose cotransporter"/>
    <property type="match status" value="1"/>
</dbReference>
<evidence type="ECO:0000256" key="11">
    <source>
        <dbReference type="ARBA" id="ARBA00023201"/>
    </source>
</evidence>
<feature type="transmembrane region" description="Helical" evidence="16">
    <location>
        <begin position="316"/>
        <end position="341"/>
    </location>
</feature>
<dbReference type="STRING" id="619304.SAMN05421760_101543"/>
<dbReference type="NCBIfam" id="TIGR02121">
    <property type="entry name" value="Na_Pro_sym"/>
    <property type="match status" value="1"/>
</dbReference>
<evidence type="ECO:0000313" key="17">
    <source>
        <dbReference type="EMBL" id="SIS43804.1"/>
    </source>
</evidence>
<sequence>MIANTGAIIGTFTIYLALMLAIGVYAYRRTANSSDYFLGGRSLGPWPAALSAGASDMSGWLLLGLPGYAFSSGLEAIWLGGGLLIGTWLNWLFVAKRLRTYTIEANDSLTIPEFFANRFEDKSNYLRVISAFFILLFFLFYTSSGLVAGGKLFETVFGLDYTVAVIVGTVCVVSYTMFGGFLAVSWTDLVQGLLMAAALVIVPIIAIQTEGGFGNLLTALEVKNPELLTIWNDSKGEPLTAIAIISLAAWGLGYFGQPHILARFAAIRSNAEVKTARHIAVIWSGLSMAGALLVGLAGIIYVDSTLAGNLADGEKIFMLLVNAMFHPVIAGILLAAILAAIMSTADSQLLVSSSALAEDFYKQVFRKDASQKQVVMVGRIAVVGLSLVALMLALNPDSSVLGLVSYAWAGFGAAFGPTLVLSLYWKRMNHSGALAGVIIGGITVVVWKQISGGIFDMYEIVPGIIFATVAIVAVSLMTAAPAKSIQESFERYKKQLDV</sequence>
<dbReference type="NCBIfam" id="TIGR00813">
    <property type="entry name" value="sss"/>
    <property type="match status" value="1"/>
</dbReference>
<feature type="transmembrane region" description="Helical" evidence="16">
    <location>
        <begin position="189"/>
        <end position="207"/>
    </location>
</feature>
<organism evidence="17 18">
    <name type="scientific">Neptunomonas antarctica</name>
    <dbReference type="NCBI Taxonomy" id="619304"/>
    <lineage>
        <taxon>Bacteria</taxon>
        <taxon>Pseudomonadati</taxon>
        <taxon>Pseudomonadota</taxon>
        <taxon>Gammaproteobacteria</taxon>
        <taxon>Oceanospirillales</taxon>
        <taxon>Oceanospirillaceae</taxon>
        <taxon>Neptunomonas</taxon>
    </lineage>
</organism>
<dbReference type="PROSITE" id="PS50283">
    <property type="entry name" value="NA_SOLUT_SYMP_3"/>
    <property type="match status" value="1"/>
</dbReference>